<evidence type="ECO:0000256" key="2">
    <source>
        <dbReference type="ARBA" id="ARBA00023002"/>
    </source>
</evidence>
<dbReference type="FunFam" id="3.40.50.1970:FF:000003">
    <property type="entry name" value="Alcohol dehydrogenase, iron-containing"/>
    <property type="match status" value="1"/>
</dbReference>
<dbReference type="PANTHER" id="PTHR11496:SF102">
    <property type="entry name" value="ALCOHOL DEHYDROGENASE 4"/>
    <property type="match status" value="1"/>
</dbReference>
<dbReference type="AlphaFoldDB" id="A0A1F4U719"/>
<dbReference type="InterPro" id="IPR039697">
    <property type="entry name" value="Alcohol_dehydrogenase_Fe"/>
</dbReference>
<dbReference type="GO" id="GO:0004022">
    <property type="term" value="F:alcohol dehydrogenase (NAD+) activity"/>
    <property type="evidence" value="ECO:0007669"/>
    <property type="project" value="TreeGrafter"/>
</dbReference>
<accession>A0A1F4U719</accession>
<dbReference type="SUPFAM" id="SSF56796">
    <property type="entry name" value="Dehydroquinate synthase-like"/>
    <property type="match status" value="1"/>
</dbReference>
<evidence type="ECO:0000313" key="5">
    <source>
        <dbReference type="EMBL" id="OGC40093.1"/>
    </source>
</evidence>
<gene>
    <name evidence="5" type="ORF">A2438_02215</name>
</gene>
<dbReference type="EMBL" id="MEUJ01000004">
    <property type="protein sequence ID" value="OGC40093.1"/>
    <property type="molecule type" value="Genomic_DNA"/>
</dbReference>
<organism evidence="5 6">
    <name type="scientific">candidate division WOR-1 bacterium RIFOXYC2_FULL_46_14</name>
    <dbReference type="NCBI Taxonomy" id="1802587"/>
    <lineage>
        <taxon>Bacteria</taxon>
        <taxon>Bacillati</taxon>
        <taxon>Saganbacteria</taxon>
    </lineage>
</organism>
<dbReference type="PANTHER" id="PTHR11496">
    <property type="entry name" value="ALCOHOL DEHYDROGENASE"/>
    <property type="match status" value="1"/>
</dbReference>
<reference evidence="5 6" key="1">
    <citation type="journal article" date="2016" name="Nat. Commun.">
        <title>Thousands of microbial genomes shed light on interconnected biogeochemical processes in an aquifer system.</title>
        <authorList>
            <person name="Anantharaman K."/>
            <person name="Brown C.T."/>
            <person name="Hug L.A."/>
            <person name="Sharon I."/>
            <person name="Castelle C.J."/>
            <person name="Probst A.J."/>
            <person name="Thomas B.C."/>
            <person name="Singh A."/>
            <person name="Wilkins M.J."/>
            <person name="Karaoz U."/>
            <person name="Brodie E.L."/>
            <person name="Williams K.H."/>
            <person name="Hubbard S.S."/>
            <person name="Banfield J.F."/>
        </authorList>
    </citation>
    <scope>NUCLEOTIDE SEQUENCE [LARGE SCALE GENOMIC DNA]</scope>
</reference>
<comment type="caution">
    <text evidence="5">The sequence shown here is derived from an EMBL/GenBank/DDBJ whole genome shotgun (WGS) entry which is preliminary data.</text>
</comment>
<dbReference type="Gene3D" id="1.20.1090.10">
    <property type="entry name" value="Dehydroquinate synthase-like - alpha domain"/>
    <property type="match status" value="1"/>
</dbReference>
<feature type="domain" description="Fe-containing alcohol dehydrogenase-like C-terminal" evidence="4">
    <location>
        <begin position="195"/>
        <end position="384"/>
    </location>
</feature>
<dbReference type="CDD" id="cd08551">
    <property type="entry name" value="Fe-ADH"/>
    <property type="match status" value="1"/>
</dbReference>
<dbReference type="Pfam" id="PF25137">
    <property type="entry name" value="ADH_Fe_C"/>
    <property type="match status" value="1"/>
</dbReference>
<dbReference type="InterPro" id="IPR056798">
    <property type="entry name" value="ADH_Fe_C"/>
</dbReference>
<protein>
    <submittedName>
        <fullName evidence="5">Uncharacterized protein</fullName>
    </submittedName>
</protein>
<dbReference type="InterPro" id="IPR001670">
    <property type="entry name" value="ADH_Fe/GldA"/>
</dbReference>
<evidence type="ECO:0000313" key="6">
    <source>
        <dbReference type="Proteomes" id="UP000179242"/>
    </source>
</evidence>
<evidence type="ECO:0000259" key="4">
    <source>
        <dbReference type="Pfam" id="PF25137"/>
    </source>
</evidence>
<sequence length="390" mass="43465">MKDYLKEKIRFIMRTELISGEGIAFDLPTYLKANKWKNIGLIIDKGLYDNNDYIEEIIEILKKEMGQVELLVCTMPEPTYDYLEEVKKQFIRQKLDCFVGVGGGSTLDLTKGLATLQTNEGKAINYRGFDKVKNIPLPVVALPSTAGTGSEVTPYAVFIDSNEKWKLGINTEYNYPRLGLYDSRLLDSCPLKIFASAGMDAMTHTLESFVAKNATYMSRMFSREAFKLLFVNLKKIAAGDRSKETKLSLLIGSGFAGIALMNSGAGPAGALSYPLGVYFDVPHGLAGSVFLPEVIRYNVTNGYEEYSQLFNLVFDEPRLSDKEKSLRFAEEIKKLSDDLGIPTSLFGFGVKTEADLRLIIDNSTKVRTAFEQNPVLFGDAEIEKTVFALK</sequence>
<proteinExistence type="inferred from homology"/>
<keyword evidence="2" id="KW-0560">Oxidoreductase</keyword>
<dbReference type="Gene3D" id="3.40.50.1970">
    <property type="match status" value="1"/>
</dbReference>
<evidence type="ECO:0000259" key="3">
    <source>
        <dbReference type="Pfam" id="PF00465"/>
    </source>
</evidence>
<evidence type="ECO:0000256" key="1">
    <source>
        <dbReference type="ARBA" id="ARBA00007358"/>
    </source>
</evidence>
<feature type="domain" description="Alcohol dehydrogenase iron-type/glycerol dehydrogenase GldA" evidence="3">
    <location>
        <begin position="15"/>
        <end position="182"/>
    </location>
</feature>
<dbReference type="GO" id="GO:0046872">
    <property type="term" value="F:metal ion binding"/>
    <property type="evidence" value="ECO:0007669"/>
    <property type="project" value="InterPro"/>
</dbReference>
<comment type="similarity">
    <text evidence="1">Belongs to the iron-containing alcohol dehydrogenase family.</text>
</comment>
<name>A0A1F4U719_UNCSA</name>
<dbReference type="Proteomes" id="UP000179242">
    <property type="component" value="Unassembled WGS sequence"/>
</dbReference>
<dbReference type="Pfam" id="PF00465">
    <property type="entry name" value="Fe-ADH"/>
    <property type="match status" value="1"/>
</dbReference>